<keyword evidence="1" id="KW-0812">Transmembrane</keyword>
<protein>
    <submittedName>
        <fullName evidence="2">Uncharacterized protein</fullName>
    </submittedName>
</protein>
<dbReference type="EMBL" id="JACIDT010000016">
    <property type="protein sequence ID" value="MBB3927901.1"/>
    <property type="molecule type" value="Genomic_DNA"/>
</dbReference>
<evidence type="ECO:0000313" key="3">
    <source>
        <dbReference type="Proteomes" id="UP000571950"/>
    </source>
</evidence>
<feature type="transmembrane region" description="Helical" evidence="1">
    <location>
        <begin position="62"/>
        <end position="80"/>
    </location>
</feature>
<evidence type="ECO:0000313" key="2">
    <source>
        <dbReference type="EMBL" id="MBB3927901.1"/>
    </source>
</evidence>
<feature type="transmembrane region" description="Helical" evidence="1">
    <location>
        <begin position="137"/>
        <end position="159"/>
    </location>
</feature>
<dbReference type="RefSeq" id="WP_188073346.1">
    <property type="nucleotide sequence ID" value="NZ_BSPS01000005.1"/>
</dbReference>
<organism evidence="2 3">
    <name type="scientific">Sphingobium jiangsuense</name>
    <dbReference type="NCBI Taxonomy" id="870476"/>
    <lineage>
        <taxon>Bacteria</taxon>
        <taxon>Pseudomonadati</taxon>
        <taxon>Pseudomonadota</taxon>
        <taxon>Alphaproteobacteria</taxon>
        <taxon>Sphingomonadales</taxon>
        <taxon>Sphingomonadaceae</taxon>
        <taxon>Sphingobium</taxon>
    </lineage>
</organism>
<reference evidence="2 3" key="1">
    <citation type="submission" date="2020-08" db="EMBL/GenBank/DDBJ databases">
        <title>Genomic Encyclopedia of Type Strains, Phase IV (KMG-IV): sequencing the most valuable type-strain genomes for metagenomic binning, comparative biology and taxonomic classification.</title>
        <authorList>
            <person name="Goeker M."/>
        </authorList>
    </citation>
    <scope>NUCLEOTIDE SEQUENCE [LARGE SCALE GENOMIC DNA]</scope>
    <source>
        <strain evidence="2 3">DSM 26189</strain>
    </source>
</reference>
<sequence>MNGSGFDRPSATARACSYILRETAISMVINMAITAGFYWLAFGGLPEVSAQGLGRDCIPQSFMIALMSAWIPSLIARKNIGKGTTPPARPKAFRVPSNLFLRALTIALPAMVLFTGLAVGMLTLIGQPAFAFATGLALKLAFGALVAACVTPLALWIALSGPRGKRTETHV</sequence>
<dbReference type="AlphaFoldDB" id="A0A7W6BIZ6"/>
<feature type="transmembrane region" description="Helical" evidence="1">
    <location>
        <begin position="100"/>
        <end position="125"/>
    </location>
</feature>
<accession>A0A7W6BIZ6</accession>
<comment type="caution">
    <text evidence="2">The sequence shown here is derived from an EMBL/GenBank/DDBJ whole genome shotgun (WGS) entry which is preliminary data.</text>
</comment>
<keyword evidence="3" id="KW-1185">Reference proteome</keyword>
<gene>
    <name evidence="2" type="ORF">GGR43_003640</name>
</gene>
<proteinExistence type="predicted"/>
<evidence type="ECO:0000256" key="1">
    <source>
        <dbReference type="SAM" id="Phobius"/>
    </source>
</evidence>
<feature type="transmembrane region" description="Helical" evidence="1">
    <location>
        <begin position="24"/>
        <end position="42"/>
    </location>
</feature>
<name>A0A7W6BIZ6_9SPHN</name>
<dbReference type="Proteomes" id="UP000571950">
    <property type="component" value="Unassembled WGS sequence"/>
</dbReference>
<keyword evidence="1" id="KW-1133">Transmembrane helix</keyword>
<keyword evidence="1" id="KW-0472">Membrane</keyword>